<dbReference type="KEGG" id="nmr:Nmar_0562"/>
<organism evidence="1 2">
    <name type="scientific">Nitrosopumilus maritimus (strain SCM1)</name>
    <dbReference type="NCBI Taxonomy" id="436308"/>
    <lineage>
        <taxon>Archaea</taxon>
        <taxon>Nitrososphaerota</taxon>
        <taxon>Nitrososphaeria</taxon>
        <taxon>Nitrosopumilales</taxon>
        <taxon>Nitrosopumilaceae</taxon>
        <taxon>Nitrosopumilus</taxon>
    </lineage>
</organism>
<dbReference type="RefSeq" id="WP_012214945.1">
    <property type="nucleotide sequence ID" value="NC_010085.1"/>
</dbReference>
<name>A9A245_NITMS</name>
<evidence type="ECO:0000313" key="1">
    <source>
        <dbReference type="EMBL" id="ABX12458.1"/>
    </source>
</evidence>
<protein>
    <submittedName>
        <fullName evidence="1">Uncharacterized protein</fullName>
    </submittedName>
</protein>
<dbReference type="OrthoDB" id="2856at2157"/>
<reference evidence="1 2" key="1">
    <citation type="journal article" date="2010" name="Proc. Natl. Acad. Sci. U.S.A.">
        <title>Nitrosopumilus maritimus genome reveals unique mechanisms for nitrification and autotrophy in globally distributed marine crenarchaea.</title>
        <authorList>
            <person name="Walker C.B."/>
            <person name="de la Torre J.R."/>
            <person name="Klotz M.G."/>
            <person name="Urakawa H."/>
            <person name="Pinel N."/>
            <person name="Arp D.J."/>
            <person name="Brochier-Armanet C."/>
            <person name="Chain P.S."/>
            <person name="Chan P.P."/>
            <person name="Gollabgir A."/>
            <person name="Hemp J."/>
            <person name="Hugler M."/>
            <person name="Karr E.A."/>
            <person name="Konneke M."/>
            <person name="Shin M."/>
            <person name="Lawton T.J."/>
            <person name="Lowe T."/>
            <person name="Martens-Habbena W."/>
            <person name="Sayavedra-Soto L.A."/>
            <person name="Lang D."/>
            <person name="Sievert S.M."/>
            <person name="Rosenzweig A.C."/>
            <person name="Manning G."/>
            <person name="Stahl D.A."/>
        </authorList>
    </citation>
    <scope>NUCLEOTIDE SEQUENCE [LARGE SCALE GENOMIC DNA]</scope>
    <source>
        <strain evidence="1 2">SCM1</strain>
    </source>
</reference>
<dbReference type="EnsemblBacteria" id="ABX12458">
    <property type="protein sequence ID" value="ABX12458"/>
    <property type="gene ID" value="Nmar_0562"/>
</dbReference>
<dbReference type="HOGENOM" id="CLU_1792029_0_0_2"/>
<dbReference type="Proteomes" id="UP000000792">
    <property type="component" value="Chromosome"/>
</dbReference>
<keyword evidence="2" id="KW-1185">Reference proteome</keyword>
<dbReference type="EMBL" id="CP000866">
    <property type="protein sequence ID" value="ABX12458.1"/>
    <property type="molecule type" value="Genomic_DNA"/>
</dbReference>
<sequence length="141" mass="16366">MTSADEISSMFDAESKKFENFLSNVSDDMGISEIIETYYQVMNVTSMISMLKQQLDSENHKTLLEHIKKTEQLISGKFNKETHPKILENLSKSIQDMTKTLQSNPDEKTKEQIENESQMFEELRKKISTKEFVEQYDKGLA</sequence>
<gene>
    <name evidence="1" type="ordered locus">Nmar_0562</name>
</gene>
<dbReference type="eggNOG" id="arCOG11721">
    <property type="taxonomic scope" value="Archaea"/>
</dbReference>
<accession>A9A245</accession>
<proteinExistence type="predicted"/>
<dbReference type="AlphaFoldDB" id="A9A245"/>
<dbReference type="GeneID" id="5773193"/>
<evidence type="ECO:0000313" key="2">
    <source>
        <dbReference type="Proteomes" id="UP000000792"/>
    </source>
</evidence>
<dbReference type="InParanoid" id="A9A245"/>
<dbReference type="STRING" id="436308.Nmar_0562"/>